<evidence type="ECO:0000313" key="5">
    <source>
        <dbReference type="Proteomes" id="UP000002384"/>
    </source>
</evidence>
<dbReference type="SUPFAM" id="SSF46458">
    <property type="entry name" value="Globin-like"/>
    <property type="match status" value="1"/>
</dbReference>
<keyword evidence="3" id="KW-0089">Bile pigment</keyword>
<dbReference type="Pfam" id="PF00502">
    <property type="entry name" value="Phycobilisome"/>
    <property type="match status" value="1"/>
</dbReference>
<proteinExistence type="inferred from homology"/>
<dbReference type="GO" id="GO:0015979">
    <property type="term" value="P:photosynthesis"/>
    <property type="evidence" value="ECO:0007669"/>
    <property type="project" value="InterPro"/>
</dbReference>
<dbReference type="GO" id="GO:0030089">
    <property type="term" value="C:phycobilisome"/>
    <property type="evidence" value="ECO:0007669"/>
    <property type="project" value="InterPro"/>
</dbReference>
<evidence type="ECO:0000256" key="2">
    <source>
        <dbReference type="ARBA" id="ARBA00022991"/>
    </source>
</evidence>
<dbReference type="STRING" id="65393.PCC7424_1090"/>
<organism evidence="4 5">
    <name type="scientific">Gloeothece citriformis (strain PCC 7424)</name>
    <name type="common">Cyanothece sp. (strain PCC 7424)</name>
    <dbReference type="NCBI Taxonomy" id="65393"/>
    <lineage>
        <taxon>Bacteria</taxon>
        <taxon>Bacillati</taxon>
        <taxon>Cyanobacteriota</taxon>
        <taxon>Cyanophyceae</taxon>
        <taxon>Oscillatoriophycideae</taxon>
        <taxon>Chroococcales</taxon>
        <taxon>Aphanothecaceae</taxon>
        <taxon>Gloeothece</taxon>
        <taxon>Gloeothece citriformis</taxon>
    </lineage>
</organism>
<dbReference type="Gene3D" id="1.10.490.20">
    <property type="entry name" value="Phycocyanins"/>
    <property type="match status" value="1"/>
</dbReference>
<dbReference type="RefSeq" id="WP_012598488.1">
    <property type="nucleotide sequence ID" value="NC_011729.1"/>
</dbReference>
<evidence type="ECO:0000256" key="1">
    <source>
        <dbReference type="ARBA" id="ARBA00008182"/>
    </source>
</evidence>
<dbReference type="OrthoDB" id="423955at2"/>
<keyword evidence="2" id="KW-0157">Chromophore</keyword>
<comment type="similarity">
    <text evidence="1">Belongs to the phycobiliprotein family.</text>
</comment>
<protein>
    <recommendedName>
        <fullName evidence="6">Phycobilisome protein</fullName>
    </recommendedName>
</protein>
<dbReference type="eggNOG" id="ENOG5032RRI">
    <property type="taxonomic scope" value="Bacteria"/>
</dbReference>
<name>B7KJU3_GLOC7</name>
<evidence type="ECO:0000313" key="4">
    <source>
        <dbReference type="EMBL" id="ACK69542.1"/>
    </source>
</evidence>
<dbReference type="KEGG" id="cyc:PCC7424_1090"/>
<dbReference type="InterPro" id="IPR012128">
    <property type="entry name" value="Phycobilisome_asu/bsu"/>
</dbReference>
<dbReference type="InterPro" id="IPR009050">
    <property type="entry name" value="Globin-like_sf"/>
</dbReference>
<dbReference type="InterPro" id="IPR038719">
    <property type="entry name" value="Phycobilisome_asu/bsu_sf"/>
</dbReference>
<sequence>MLTQLSNLGLETDGRYASATELQFLKDYLETTEMRIKGYKKIRDQESEILNQLDEYKHNWKEDACHIGERDITERTHYDMIMHLRHSAASMLIGDLDRIREGMLIWFQTIARSFGFQKQAGITFYLLQDVIKLYMTPEEVDLILPTIQLCQVVVGS</sequence>
<accession>B7KJU3</accession>
<gene>
    <name evidence="4" type="ordered locus">PCC7424_1090</name>
</gene>
<evidence type="ECO:0000256" key="3">
    <source>
        <dbReference type="ARBA" id="ARBA00023307"/>
    </source>
</evidence>
<dbReference type="CDD" id="cd08919">
    <property type="entry name" value="PBP-like"/>
    <property type="match status" value="1"/>
</dbReference>
<dbReference type="Proteomes" id="UP000002384">
    <property type="component" value="Chromosome"/>
</dbReference>
<dbReference type="HOGENOM" id="CLU_137322_0_0_3"/>
<evidence type="ECO:0008006" key="6">
    <source>
        <dbReference type="Google" id="ProtNLM"/>
    </source>
</evidence>
<keyword evidence="5" id="KW-1185">Reference proteome</keyword>
<reference evidence="5" key="1">
    <citation type="journal article" date="2011" name="MBio">
        <title>Novel metabolic attributes of the genus Cyanothece, comprising a group of unicellular nitrogen-fixing Cyanobacteria.</title>
        <authorList>
            <person name="Bandyopadhyay A."/>
            <person name="Elvitigala T."/>
            <person name="Welsh E."/>
            <person name="Stockel J."/>
            <person name="Liberton M."/>
            <person name="Min H."/>
            <person name="Sherman L.A."/>
            <person name="Pakrasi H.B."/>
        </authorList>
    </citation>
    <scope>NUCLEOTIDE SEQUENCE [LARGE SCALE GENOMIC DNA]</scope>
    <source>
        <strain evidence="5">PCC 7424</strain>
    </source>
</reference>
<dbReference type="EMBL" id="CP001291">
    <property type="protein sequence ID" value="ACK69542.1"/>
    <property type="molecule type" value="Genomic_DNA"/>
</dbReference>
<dbReference type="AlphaFoldDB" id="B7KJU3"/>